<reference evidence="2" key="1">
    <citation type="submission" date="2025-08" db="UniProtKB">
        <authorList>
            <consortium name="Ensembl"/>
        </authorList>
    </citation>
    <scope>IDENTIFICATION</scope>
</reference>
<evidence type="ECO:0000313" key="2">
    <source>
        <dbReference type="Ensembl" id="ENSEBUP00000026271.1"/>
    </source>
</evidence>
<evidence type="ECO:0000313" key="3">
    <source>
        <dbReference type="Proteomes" id="UP000694388"/>
    </source>
</evidence>
<keyword evidence="3" id="KW-1185">Reference proteome</keyword>
<accession>A0A8C4R798</accession>
<feature type="region of interest" description="Disordered" evidence="1">
    <location>
        <begin position="387"/>
        <end position="409"/>
    </location>
</feature>
<dbReference type="Ensembl" id="ENSEBUT00000026847.1">
    <property type="protein sequence ID" value="ENSEBUP00000026271.1"/>
    <property type="gene ID" value="ENSEBUG00000016187.1"/>
</dbReference>
<evidence type="ECO:0000256" key="1">
    <source>
        <dbReference type="SAM" id="MobiDB-lite"/>
    </source>
</evidence>
<feature type="compositionally biased region" description="Basic and acidic residues" evidence="1">
    <location>
        <begin position="133"/>
        <end position="158"/>
    </location>
</feature>
<dbReference type="Proteomes" id="UP000694388">
    <property type="component" value="Unplaced"/>
</dbReference>
<dbReference type="AlphaFoldDB" id="A0A8C4R798"/>
<dbReference type="PANTHER" id="PTHR15989">
    <property type="entry name" value="VEZATIN"/>
    <property type="match status" value="1"/>
</dbReference>
<sequence length="409" mass="46474">MKQHGEQFLLASALRSLQHHLAAAAQWALEMEDELDQCAASDKPTIPSKELLARLGQIEPHLDAGKACWEEATLRLRRIVGVKPTESEQTKNLTTKQNNQPPTRTTNIVAERNPIPEDEEFEALVELGDEGEDRGCKSRGDRRETLAEEKERERQEREEARRMLQELRSVLGSRTSQEERSIRNQLLYPATMSVVHPSKPGRENKESRVELMKESCELKTDSENMERTDSNEEVLHIEDEDGEEKPLQDMYIVTKDHGCEMDMANKPDRSLDDVEMSRRMDWNRKGMALTVTGDGKEHNGKPEKNDVEHEGVDMLAIKYHKNKVQEGELQPLEKRYPGFLVTSTEGHKEVYNQEQISISEYKGMHFASVLAAQAVAHSHVIGALHEQTFGDDNDDSESDAVGLVDNEEL</sequence>
<name>A0A8C4R798_EPTBU</name>
<feature type="compositionally biased region" description="Polar residues" evidence="1">
    <location>
        <begin position="90"/>
        <end position="106"/>
    </location>
</feature>
<organism evidence="2 3">
    <name type="scientific">Eptatretus burgeri</name>
    <name type="common">Inshore hagfish</name>
    <dbReference type="NCBI Taxonomy" id="7764"/>
    <lineage>
        <taxon>Eukaryota</taxon>
        <taxon>Metazoa</taxon>
        <taxon>Chordata</taxon>
        <taxon>Craniata</taxon>
        <taxon>Vertebrata</taxon>
        <taxon>Cyclostomata</taxon>
        <taxon>Myxini</taxon>
        <taxon>Myxiniformes</taxon>
        <taxon>Myxinidae</taxon>
        <taxon>Eptatretinae</taxon>
        <taxon>Eptatretus</taxon>
    </lineage>
</organism>
<feature type="compositionally biased region" description="Acidic residues" evidence="1">
    <location>
        <begin position="389"/>
        <end position="398"/>
    </location>
</feature>
<dbReference type="PANTHER" id="PTHR15989:SF5">
    <property type="entry name" value="VEZATIN"/>
    <property type="match status" value="1"/>
</dbReference>
<dbReference type="GO" id="GO:0098609">
    <property type="term" value="P:cell-cell adhesion"/>
    <property type="evidence" value="ECO:0007669"/>
    <property type="project" value="InterPro"/>
</dbReference>
<dbReference type="GO" id="GO:0005886">
    <property type="term" value="C:plasma membrane"/>
    <property type="evidence" value="ECO:0007669"/>
    <property type="project" value="TreeGrafter"/>
</dbReference>
<feature type="region of interest" description="Disordered" evidence="1">
    <location>
        <begin position="129"/>
        <end position="158"/>
    </location>
</feature>
<reference evidence="2" key="2">
    <citation type="submission" date="2025-09" db="UniProtKB">
        <authorList>
            <consortium name="Ensembl"/>
        </authorList>
    </citation>
    <scope>IDENTIFICATION</scope>
</reference>
<proteinExistence type="predicted"/>
<feature type="region of interest" description="Disordered" evidence="1">
    <location>
        <begin position="86"/>
        <end position="106"/>
    </location>
</feature>
<dbReference type="InterPro" id="IPR026858">
    <property type="entry name" value="Vezatin"/>
</dbReference>
<dbReference type="GeneTree" id="ENSGT00390000003290"/>
<protein>
    <submittedName>
        <fullName evidence="2">Uncharacterized protein</fullName>
    </submittedName>
</protein>